<dbReference type="PANTHER" id="PTHR30506">
    <property type="entry name" value="INNER MEMBRANE PROTEIN"/>
    <property type="match status" value="1"/>
</dbReference>
<feature type="transmembrane region" description="Helical" evidence="7">
    <location>
        <begin position="6"/>
        <end position="27"/>
    </location>
</feature>
<evidence type="ECO:0000256" key="4">
    <source>
        <dbReference type="ARBA" id="ARBA00022692"/>
    </source>
</evidence>
<protein>
    <submittedName>
        <fullName evidence="9">Trimeric intracellular cation channel family protein</fullName>
    </submittedName>
</protein>
<keyword evidence="3" id="KW-1003">Cell membrane</keyword>
<keyword evidence="10" id="KW-1185">Reference proteome</keyword>
<feature type="domain" description="Glycine transporter" evidence="8">
    <location>
        <begin position="9"/>
        <end position="83"/>
    </location>
</feature>
<dbReference type="PANTHER" id="PTHR30506:SF3">
    <property type="entry name" value="UPF0126 INNER MEMBRANE PROTEIN YADS-RELATED"/>
    <property type="match status" value="1"/>
</dbReference>
<keyword evidence="6 7" id="KW-0472">Membrane</keyword>
<dbReference type="EMBL" id="BAABHB010000001">
    <property type="protein sequence ID" value="GAA4397252.1"/>
    <property type="molecule type" value="Genomic_DNA"/>
</dbReference>
<dbReference type="Proteomes" id="UP001500936">
    <property type="component" value="Unassembled WGS sequence"/>
</dbReference>
<accession>A0ABP8JWU1</accession>
<reference evidence="10" key="1">
    <citation type="journal article" date="2019" name="Int. J. Syst. Evol. Microbiol.">
        <title>The Global Catalogue of Microorganisms (GCM) 10K type strain sequencing project: providing services to taxonomists for standard genome sequencing and annotation.</title>
        <authorList>
            <consortium name="The Broad Institute Genomics Platform"/>
            <consortium name="The Broad Institute Genome Sequencing Center for Infectious Disease"/>
            <person name="Wu L."/>
            <person name="Ma J."/>
        </authorList>
    </citation>
    <scope>NUCLEOTIDE SEQUENCE [LARGE SCALE GENOMIC DNA]</scope>
    <source>
        <strain evidence="10">JCM 17925</strain>
    </source>
</reference>
<sequence length="204" mass="22245">MWFDHLSVLFDMGGTVSFAVSGALAAINRRLDPFGVIVIAFVTAVGGGTLRDVLLGDTPVGWMRYEGITLLIVLTATVTMFMKRYVERLRITLLLFDSLGLGFFTTIGIEKGMAYGLHPGICIALGTMTGCFGGVIRDVLLNDVPVIFQRELYASVCIMGGLLYYLLKSVAVLAPVAGILTIVFILTVRLLAVRYKLALPKWYV</sequence>
<keyword evidence="4 7" id="KW-0812">Transmembrane</keyword>
<evidence type="ECO:0000256" key="5">
    <source>
        <dbReference type="ARBA" id="ARBA00022989"/>
    </source>
</evidence>
<evidence type="ECO:0000259" key="8">
    <source>
        <dbReference type="Pfam" id="PF03458"/>
    </source>
</evidence>
<evidence type="ECO:0000313" key="10">
    <source>
        <dbReference type="Proteomes" id="UP001500936"/>
    </source>
</evidence>
<evidence type="ECO:0000256" key="2">
    <source>
        <dbReference type="ARBA" id="ARBA00008193"/>
    </source>
</evidence>
<evidence type="ECO:0000313" key="9">
    <source>
        <dbReference type="EMBL" id="GAA4397252.1"/>
    </source>
</evidence>
<comment type="subcellular location">
    <subcellularLocation>
        <location evidence="1">Cell membrane</location>
        <topology evidence="1">Multi-pass membrane protein</topology>
    </subcellularLocation>
</comment>
<evidence type="ECO:0000256" key="6">
    <source>
        <dbReference type="ARBA" id="ARBA00023136"/>
    </source>
</evidence>
<evidence type="ECO:0000256" key="3">
    <source>
        <dbReference type="ARBA" id="ARBA00022475"/>
    </source>
</evidence>
<comment type="caution">
    <text evidence="9">The sequence shown here is derived from an EMBL/GenBank/DDBJ whole genome shotgun (WGS) entry which is preliminary data.</text>
</comment>
<feature type="transmembrane region" description="Helical" evidence="7">
    <location>
        <begin position="62"/>
        <end position="82"/>
    </location>
</feature>
<evidence type="ECO:0000256" key="1">
    <source>
        <dbReference type="ARBA" id="ARBA00004651"/>
    </source>
</evidence>
<gene>
    <name evidence="9" type="ORF">GCM10023187_06430</name>
</gene>
<feature type="transmembrane region" description="Helical" evidence="7">
    <location>
        <begin position="115"/>
        <end position="140"/>
    </location>
</feature>
<comment type="similarity">
    <text evidence="2">Belongs to the UPF0126 family.</text>
</comment>
<evidence type="ECO:0000256" key="7">
    <source>
        <dbReference type="SAM" id="Phobius"/>
    </source>
</evidence>
<name>A0ABP8JWU1_9BACT</name>
<feature type="domain" description="Glycine transporter" evidence="8">
    <location>
        <begin position="95"/>
        <end position="168"/>
    </location>
</feature>
<proteinExistence type="inferred from homology"/>
<feature type="transmembrane region" description="Helical" evidence="7">
    <location>
        <begin position="34"/>
        <end position="50"/>
    </location>
</feature>
<dbReference type="Pfam" id="PF03458">
    <property type="entry name" value="Gly_transporter"/>
    <property type="match status" value="2"/>
</dbReference>
<feature type="transmembrane region" description="Helical" evidence="7">
    <location>
        <begin position="173"/>
        <end position="192"/>
    </location>
</feature>
<organism evidence="9 10">
    <name type="scientific">Nibrella viscosa</name>
    <dbReference type="NCBI Taxonomy" id="1084524"/>
    <lineage>
        <taxon>Bacteria</taxon>
        <taxon>Pseudomonadati</taxon>
        <taxon>Bacteroidota</taxon>
        <taxon>Cytophagia</taxon>
        <taxon>Cytophagales</taxon>
        <taxon>Spirosomataceae</taxon>
        <taxon>Nibrella</taxon>
    </lineage>
</organism>
<keyword evidence="5 7" id="KW-1133">Transmembrane helix</keyword>
<dbReference type="RefSeq" id="WP_345263891.1">
    <property type="nucleotide sequence ID" value="NZ_BAABHB010000001.1"/>
</dbReference>
<dbReference type="InterPro" id="IPR005115">
    <property type="entry name" value="Gly_transporter"/>
</dbReference>